<dbReference type="Pfam" id="PF00781">
    <property type="entry name" value="DAGK_cat"/>
    <property type="match status" value="1"/>
</dbReference>
<accession>A0A432YJK7</accession>
<comment type="caution">
    <text evidence="2">The sequence shown here is derived from an EMBL/GenBank/DDBJ whole genome shotgun (WGS) entry which is preliminary data.</text>
</comment>
<dbReference type="AlphaFoldDB" id="A0A432YJK7"/>
<evidence type="ECO:0000313" key="3">
    <source>
        <dbReference type="Proteomes" id="UP000288127"/>
    </source>
</evidence>
<protein>
    <recommendedName>
        <fullName evidence="1">DAGKc domain-containing protein</fullName>
    </recommendedName>
</protein>
<dbReference type="SUPFAM" id="SSF111331">
    <property type="entry name" value="NAD kinase/diacylglycerol kinase-like"/>
    <property type="match status" value="1"/>
</dbReference>
<evidence type="ECO:0000313" key="2">
    <source>
        <dbReference type="EMBL" id="RUO61088.1"/>
    </source>
</evidence>
<dbReference type="InterPro" id="IPR001206">
    <property type="entry name" value="Diacylglycerol_kinase_cat_dom"/>
</dbReference>
<keyword evidence="3" id="KW-1185">Reference proteome</keyword>
<name>A0A432YJK7_9GAMM</name>
<dbReference type="PROSITE" id="PS50146">
    <property type="entry name" value="DAGK"/>
    <property type="match status" value="1"/>
</dbReference>
<dbReference type="Proteomes" id="UP000288127">
    <property type="component" value="Unassembled WGS sequence"/>
</dbReference>
<sequence>MIRNVLMNCSPSNFGITNNHRSLISVVIYIGKLNMPERPNSERTEAKRKVVIYYNQLSQRARRLANRYQTFFVSGACDVTLLPSSASSVRDQTQLMQVSERAQECVVIGGDGSINIVVNALIQAERHRQVALTVIPVGTGNDFARDHNLKHWNWRMKAEFATQVEAVGYVQSNDQSRYFVNHVGTGLSVDLMRLQPHWLKQSAGHLSYLIALARYLFGSMTSRSRVRRGNYWDDGQFVALGRYIGGGFLVHPQADRRNAMLARIRVPKMPRWRQVKALLNVLRGRIETTASIDFERGNKFQLGDTEHVLELDGDIYFQGPATVSIATVTILVSVPYFEITKGDNS</sequence>
<proteinExistence type="predicted"/>
<feature type="domain" description="DAGKc" evidence="1">
    <location>
        <begin position="106"/>
        <end position="145"/>
    </location>
</feature>
<dbReference type="InterPro" id="IPR016064">
    <property type="entry name" value="NAD/diacylglycerol_kinase_sf"/>
</dbReference>
<dbReference type="Gene3D" id="2.60.200.40">
    <property type="match status" value="1"/>
</dbReference>
<organism evidence="2 3">
    <name type="scientific">Pseudidiomarina marina</name>
    <dbReference type="NCBI Taxonomy" id="502366"/>
    <lineage>
        <taxon>Bacteria</taxon>
        <taxon>Pseudomonadati</taxon>
        <taxon>Pseudomonadota</taxon>
        <taxon>Gammaproteobacteria</taxon>
        <taxon>Alteromonadales</taxon>
        <taxon>Idiomarinaceae</taxon>
        <taxon>Pseudidiomarina</taxon>
    </lineage>
</organism>
<dbReference type="GO" id="GO:0016301">
    <property type="term" value="F:kinase activity"/>
    <property type="evidence" value="ECO:0007669"/>
    <property type="project" value="InterPro"/>
</dbReference>
<reference evidence="3" key="1">
    <citation type="journal article" date="2018" name="Front. Microbiol.">
        <title>Genome-Based Analysis Reveals the Taxonomy and Diversity of the Family Idiomarinaceae.</title>
        <authorList>
            <person name="Liu Y."/>
            <person name="Lai Q."/>
            <person name="Shao Z."/>
        </authorList>
    </citation>
    <scope>NUCLEOTIDE SEQUENCE [LARGE SCALE GENOMIC DNA]</scope>
    <source>
        <strain evidence="3">PIM1</strain>
    </source>
</reference>
<gene>
    <name evidence="2" type="ORF">CWI76_02125</name>
</gene>
<dbReference type="Gene3D" id="3.40.50.10330">
    <property type="entry name" value="Probable inorganic polyphosphate/atp-NAD kinase, domain 1"/>
    <property type="match status" value="1"/>
</dbReference>
<dbReference type="EMBL" id="PIPZ01000001">
    <property type="protein sequence ID" value="RUO61088.1"/>
    <property type="molecule type" value="Genomic_DNA"/>
</dbReference>
<evidence type="ECO:0000259" key="1">
    <source>
        <dbReference type="PROSITE" id="PS50146"/>
    </source>
</evidence>
<dbReference type="InterPro" id="IPR017438">
    <property type="entry name" value="ATP-NAD_kinase_N"/>
</dbReference>